<dbReference type="PANTHER" id="PTHR11364">
    <property type="entry name" value="THIOSULFATE SULFERTANSFERASE"/>
    <property type="match status" value="1"/>
</dbReference>
<evidence type="ECO:0000256" key="2">
    <source>
        <dbReference type="ARBA" id="ARBA00022490"/>
    </source>
</evidence>
<keyword evidence="11" id="KW-0670">Pyruvate</keyword>
<dbReference type="Gene3D" id="3.40.250.10">
    <property type="entry name" value="Rhodanese-like domain"/>
    <property type="match status" value="2"/>
</dbReference>
<dbReference type="GO" id="GO:0004792">
    <property type="term" value="F:thiosulfate-cyanide sulfurtransferase activity"/>
    <property type="evidence" value="ECO:0007669"/>
    <property type="project" value="InterPro"/>
</dbReference>
<comment type="catalytic activity">
    <reaction evidence="5">
        <text>2-oxo-3-sulfanylpropanoate + [thioredoxin]-dithiol = [thioredoxin]-disulfide + hydrogen sulfide + pyruvate + H(+)</text>
        <dbReference type="Rhea" id="RHEA:21740"/>
        <dbReference type="Rhea" id="RHEA-COMP:10698"/>
        <dbReference type="Rhea" id="RHEA-COMP:10700"/>
        <dbReference type="ChEBI" id="CHEBI:15361"/>
        <dbReference type="ChEBI" id="CHEBI:15378"/>
        <dbReference type="ChEBI" id="CHEBI:29919"/>
        <dbReference type="ChEBI" id="CHEBI:29950"/>
        <dbReference type="ChEBI" id="CHEBI:50058"/>
        <dbReference type="ChEBI" id="CHEBI:57678"/>
        <dbReference type="EC" id="2.8.1.2"/>
    </reaction>
    <physiologicalReaction direction="left-to-right" evidence="5">
        <dbReference type="Rhea" id="RHEA:21741"/>
    </physiologicalReaction>
</comment>
<evidence type="ECO:0000256" key="4">
    <source>
        <dbReference type="ARBA" id="ARBA00022737"/>
    </source>
</evidence>
<dbReference type="InterPro" id="IPR045078">
    <property type="entry name" value="TST/MPST-like"/>
</dbReference>
<feature type="region of interest" description="Disordered" evidence="9">
    <location>
        <begin position="183"/>
        <end position="206"/>
    </location>
</feature>
<dbReference type="PANTHER" id="PTHR11364:SF27">
    <property type="entry name" value="SULFURTRANSFERASE"/>
    <property type="match status" value="1"/>
</dbReference>
<comment type="caution">
    <text evidence="11">The sequence shown here is derived from an EMBL/GenBank/DDBJ whole genome shotgun (WGS) entry which is preliminary data.</text>
</comment>
<dbReference type="EC" id="2.8.1.2" evidence="6"/>
<feature type="domain" description="Rhodanese" evidence="10">
    <location>
        <begin position="175"/>
        <end position="283"/>
    </location>
</feature>
<dbReference type="CDD" id="cd01449">
    <property type="entry name" value="TST_Repeat_2"/>
    <property type="match status" value="1"/>
</dbReference>
<evidence type="ECO:0000256" key="7">
    <source>
        <dbReference type="ARBA" id="ARBA00070833"/>
    </source>
</evidence>
<comment type="subcellular location">
    <subcellularLocation>
        <location evidence="1">Cytoplasm</location>
    </subcellularLocation>
</comment>
<dbReference type="SMART" id="SM00450">
    <property type="entry name" value="RHOD"/>
    <property type="match status" value="2"/>
</dbReference>
<dbReference type="FunFam" id="3.40.250.10:FF:000015">
    <property type="entry name" value="Sulfurtransferase"/>
    <property type="match status" value="1"/>
</dbReference>
<dbReference type="InterPro" id="IPR036873">
    <property type="entry name" value="Rhodanese-like_dom_sf"/>
</dbReference>
<evidence type="ECO:0000313" key="11">
    <source>
        <dbReference type="EMBL" id="PJR11519.1"/>
    </source>
</evidence>
<accession>A0A2J0YVF2</accession>
<dbReference type="Pfam" id="PF00581">
    <property type="entry name" value="Rhodanese"/>
    <property type="match status" value="2"/>
</dbReference>
<reference evidence="11 12" key="1">
    <citation type="submission" date="2017-06" db="EMBL/GenBank/DDBJ databases">
        <title>Ensifer strains isolated from leguminous trees and herbs display diverse denitrification phenotypes with some acting as strong N2O sinks.</title>
        <authorList>
            <person name="Woliy K."/>
            <person name="Mania D."/>
            <person name="Bakken L.R."/>
            <person name="Frostegard A."/>
        </authorList>
    </citation>
    <scope>NUCLEOTIDE SEQUENCE [LARGE SCALE GENOMIC DNA]</scope>
    <source>
        <strain evidence="11 12">AC50a</strain>
    </source>
</reference>
<protein>
    <recommendedName>
        <fullName evidence="7">3-mercaptopyruvate sulfurtransferase</fullName>
        <ecNumber evidence="6">2.8.1.2</ecNumber>
    </recommendedName>
    <alternativeName>
        <fullName evidence="8">Rhodanese-like protein</fullName>
    </alternativeName>
</protein>
<dbReference type="SUPFAM" id="SSF52821">
    <property type="entry name" value="Rhodanese/Cell cycle control phosphatase"/>
    <property type="match status" value="2"/>
</dbReference>
<dbReference type="Proteomes" id="UP000231987">
    <property type="component" value="Unassembled WGS sequence"/>
</dbReference>
<name>A0A2J0YVF2_RHIML</name>
<dbReference type="CDD" id="cd01448">
    <property type="entry name" value="TST_Repeat_1"/>
    <property type="match status" value="1"/>
</dbReference>
<dbReference type="GO" id="GO:0005737">
    <property type="term" value="C:cytoplasm"/>
    <property type="evidence" value="ECO:0007669"/>
    <property type="project" value="UniProtKB-SubCell"/>
</dbReference>
<dbReference type="AlphaFoldDB" id="A0A2J0YVF2"/>
<keyword evidence="4" id="KW-0677">Repeat</keyword>
<evidence type="ECO:0000256" key="9">
    <source>
        <dbReference type="SAM" id="MobiDB-lite"/>
    </source>
</evidence>
<dbReference type="InterPro" id="IPR001763">
    <property type="entry name" value="Rhodanese-like_dom"/>
</dbReference>
<dbReference type="InterPro" id="IPR001307">
    <property type="entry name" value="Thiosulphate_STrfase_CS"/>
</dbReference>
<keyword evidence="2" id="KW-0963">Cytoplasm</keyword>
<evidence type="ECO:0000259" key="10">
    <source>
        <dbReference type="PROSITE" id="PS50206"/>
    </source>
</evidence>
<evidence type="ECO:0000256" key="1">
    <source>
        <dbReference type="ARBA" id="ARBA00004496"/>
    </source>
</evidence>
<dbReference type="PROSITE" id="PS50206">
    <property type="entry name" value="RHODANESE_3"/>
    <property type="match status" value="2"/>
</dbReference>
<gene>
    <name evidence="11" type="ORF">CEJ86_27525</name>
</gene>
<proteinExistence type="predicted"/>
<sequence>MDGDNENKSRFVVSADWLEQRLDDPSVKIVDASWYLPAQNRDGQAEYAAAHIPGAVFFDQDAIADRSSALPHTLPSPVAFANAVGAMGISENDTIVVYDGPGIFTAPRVWWMFRIMGAKNVFVLDGGMDGWKADGRPTTTEVPKFSPQVFNAVFNPNAVTSFERMRDVVEHRLSQIADARSAGRFAGEEPEPRAGMRSGHMPGARSLPSGVFSEKGRFKDLDALRRTFADAGIDLTKPVVTSCGSGITAAIITLALQSLGHEDNTLYDGSWSEWGSRPDTPVAIGKE</sequence>
<dbReference type="EMBL" id="NJGD01000019">
    <property type="protein sequence ID" value="PJR11519.1"/>
    <property type="molecule type" value="Genomic_DNA"/>
</dbReference>
<feature type="domain" description="Rhodanese" evidence="10">
    <location>
        <begin position="23"/>
        <end position="140"/>
    </location>
</feature>
<dbReference type="RefSeq" id="WP_100674255.1">
    <property type="nucleotide sequence ID" value="NZ_NJGD01000019.1"/>
</dbReference>
<dbReference type="GO" id="GO:0016784">
    <property type="term" value="F:3-mercaptopyruvate sulfurtransferase activity"/>
    <property type="evidence" value="ECO:0007669"/>
    <property type="project" value="UniProtKB-EC"/>
</dbReference>
<organism evidence="11 12">
    <name type="scientific">Rhizobium meliloti</name>
    <name type="common">Ensifer meliloti</name>
    <name type="synonym">Sinorhizobium meliloti</name>
    <dbReference type="NCBI Taxonomy" id="382"/>
    <lineage>
        <taxon>Bacteria</taxon>
        <taxon>Pseudomonadati</taxon>
        <taxon>Pseudomonadota</taxon>
        <taxon>Alphaproteobacteria</taxon>
        <taxon>Hyphomicrobiales</taxon>
        <taxon>Rhizobiaceae</taxon>
        <taxon>Sinorhizobium/Ensifer group</taxon>
        <taxon>Sinorhizobium</taxon>
    </lineage>
</organism>
<evidence type="ECO:0000256" key="8">
    <source>
        <dbReference type="ARBA" id="ARBA00078354"/>
    </source>
</evidence>
<evidence type="ECO:0000256" key="3">
    <source>
        <dbReference type="ARBA" id="ARBA00022679"/>
    </source>
</evidence>
<dbReference type="FunFam" id="3.40.250.10:FF:000001">
    <property type="entry name" value="Sulfurtransferase"/>
    <property type="match status" value="1"/>
</dbReference>
<dbReference type="NCBIfam" id="NF008557">
    <property type="entry name" value="PRK11493.1"/>
    <property type="match status" value="1"/>
</dbReference>
<evidence type="ECO:0000256" key="5">
    <source>
        <dbReference type="ARBA" id="ARBA00051793"/>
    </source>
</evidence>
<dbReference type="PROSITE" id="PS00380">
    <property type="entry name" value="RHODANESE_1"/>
    <property type="match status" value="1"/>
</dbReference>
<evidence type="ECO:0000256" key="6">
    <source>
        <dbReference type="ARBA" id="ARBA00066832"/>
    </source>
</evidence>
<evidence type="ECO:0000313" key="12">
    <source>
        <dbReference type="Proteomes" id="UP000231987"/>
    </source>
</evidence>
<keyword evidence="3 11" id="KW-0808">Transferase</keyword>